<protein>
    <submittedName>
        <fullName evidence="2">AAA domain-containing protein</fullName>
    </submittedName>
</protein>
<dbReference type="PANTHER" id="PTHR33295:SF7">
    <property type="entry name" value="ATPASE"/>
    <property type="match status" value="1"/>
</dbReference>
<dbReference type="PANTHER" id="PTHR33295">
    <property type="entry name" value="ATPASE"/>
    <property type="match status" value="1"/>
</dbReference>
<evidence type="ECO:0000259" key="1">
    <source>
        <dbReference type="Pfam" id="PF13173"/>
    </source>
</evidence>
<sequence length="195" mass="22393">MGQKHFKNYIEVNLWEDSLNSRLFADVKNVDDFYLRLSMFAGNKMGDAKDTLVFLDEIQEYPHLLTLLKFLKQGDRFTYIASGSLLGIALAKTSSIPIGSIETEHMYPLDFEEFLWANGFNEFSIQGIRNRFLSKAGLDEPMHAKMMDLFKKYLLIGGMPDAVNMFIQESNIVKVRKIQSDIKEFYAIDASKHDA</sequence>
<dbReference type="EMBL" id="QGHD01000025">
    <property type="protein sequence ID" value="PWK93815.1"/>
    <property type="molecule type" value="Genomic_DNA"/>
</dbReference>
<evidence type="ECO:0000313" key="3">
    <source>
        <dbReference type="Proteomes" id="UP000245523"/>
    </source>
</evidence>
<reference evidence="2 3" key="1">
    <citation type="submission" date="2018-05" db="EMBL/GenBank/DDBJ databases">
        <title>Animal gut microbial communities from fecal samples from Wisconsin, USA.</title>
        <authorList>
            <person name="Neumann A."/>
        </authorList>
    </citation>
    <scope>NUCLEOTIDE SEQUENCE [LARGE SCALE GENOMIC DNA]</scope>
    <source>
        <strain evidence="2 3">UWS4</strain>
    </source>
</reference>
<dbReference type="InterPro" id="IPR041682">
    <property type="entry name" value="AAA_14"/>
</dbReference>
<keyword evidence="3" id="KW-1185">Reference proteome</keyword>
<proteinExistence type="predicted"/>
<dbReference type="SUPFAM" id="SSF52540">
    <property type="entry name" value="P-loop containing nucleoside triphosphate hydrolases"/>
    <property type="match status" value="1"/>
</dbReference>
<name>A0ABX5LMY1_9BACT</name>
<feature type="domain" description="AAA" evidence="1">
    <location>
        <begin position="4"/>
        <end position="115"/>
    </location>
</feature>
<dbReference type="InterPro" id="IPR027417">
    <property type="entry name" value="P-loop_NTPase"/>
</dbReference>
<accession>A0ABX5LMY1</accession>
<dbReference type="Pfam" id="PF13173">
    <property type="entry name" value="AAA_14"/>
    <property type="match status" value="1"/>
</dbReference>
<comment type="caution">
    <text evidence="2">The sequence shown here is derived from an EMBL/GenBank/DDBJ whole genome shotgun (WGS) entry which is preliminary data.</text>
</comment>
<dbReference type="Proteomes" id="UP000245523">
    <property type="component" value="Unassembled WGS sequence"/>
</dbReference>
<evidence type="ECO:0000313" key="2">
    <source>
        <dbReference type="EMBL" id="PWK93815.1"/>
    </source>
</evidence>
<gene>
    <name evidence="2" type="ORF">B0H50_1258</name>
</gene>
<organism evidence="2 3">
    <name type="scientific">Hallerella porci</name>
    <dbReference type="NCBI Taxonomy" id="1945871"/>
    <lineage>
        <taxon>Bacteria</taxon>
        <taxon>Pseudomonadati</taxon>
        <taxon>Fibrobacterota</taxon>
        <taxon>Fibrobacteria</taxon>
        <taxon>Fibrobacterales</taxon>
        <taxon>Fibrobacteraceae</taxon>
        <taxon>Hallerella</taxon>
    </lineage>
</organism>